<dbReference type="PANTHER" id="PTHR42894">
    <property type="entry name" value="N-(5'-PHOSPHORIBOSYL)ANTHRANILATE ISOMERASE"/>
    <property type="match status" value="1"/>
</dbReference>
<evidence type="ECO:0000256" key="5">
    <source>
        <dbReference type="ARBA" id="ARBA00022605"/>
    </source>
</evidence>
<dbReference type="InterPro" id="IPR013785">
    <property type="entry name" value="Aldolase_TIM"/>
</dbReference>
<evidence type="ECO:0000256" key="6">
    <source>
        <dbReference type="ARBA" id="ARBA00022822"/>
    </source>
</evidence>
<gene>
    <name evidence="9" type="primary">trpF</name>
    <name evidence="11" type="ORF">CLV62_110115</name>
</gene>
<evidence type="ECO:0000313" key="11">
    <source>
        <dbReference type="EMBL" id="PXV64471.1"/>
    </source>
</evidence>
<dbReference type="SUPFAM" id="SSF51366">
    <property type="entry name" value="Ribulose-phoshate binding barrel"/>
    <property type="match status" value="1"/>
</dbReference>
<evidence type="ECO:0000256" key="9">
    <source>
        <dbReference type="HAMAP-Rule" id="MF_00135"/>
    </source>
</evidence>
<dbReference type="InterPro" id="IPR011060">
    <property type="entry name" value="RibuloseP-bd_barrel"/>
</dbReference>
<dbReference type="UniPathway" id="UPA00035">
    <property type="reaction ID" value="UER00042"/>
</dbReference>
<dbReference type="Proteomes" id="UP000247973">
    <property type="component" value="Unassembled WGS sequence"/>
</dbReference>
<dbReference type="PANTHER" id="PTHR42894:SF1">
    <property type="entry name" value="N-(5'-PHOSPHORIBOSYL)ANTHRANILATE ISOMERASE"/>
    <property type="match status" value="1"/>
</dbReference>
<name>A0A2V3PRM2_9BACT</name>
<comment type="caution">
    <text evidence="11">The sequence shown here is derived from an EMBL/GenBank/DDBJ whole genome shotgun (WGS) entry which is preliminary data.</text>
</comment>
<sequence>MKIKVCGMKNPENILALAKLPIDYMGLIFYPKSPRYIQSLDSSVLNILPDNIDRVGVFVNENIESVLEQINKYKLSVVQLHGSEPIEYCSAIRAEYPNLTLLKAFNISEEADFFATKEYENVCDFLLFDTKTPQHGGSGIKFDWSILNQYKGKLPFFLSGGISIEDVKAIKDISHPKLYALDLNSKFELEPGLKNIELLEQFINQLKNE</sequence>
<comment type="catalytic activity">
    <reaction evidence="1 9">
        <text>N-(5-phospho-beta-D-ribosyl)anthranilate = 1-(2-carboxyphenylamino)-1-deoxy-D-ribulose 5-phosphate</text>
        <dbReference type="Rhea" id="RHEA:21540"/>
        <dbReference type="ChEBI" id="CHEBI:18277"/>
        <dbReference type="ChEBI" id="CHEBI:58613"/>
        <dbReference type="EC" id="5.3.1.24"/>
    </reaction>
</comment>
<reference evidence="11 12" key="1">
    <citation type="submission" date="2018-03" db="EMBL/GenBank/DDBJ databases">
        <title>Genomic Encyclopedia of Archaeal and Bacterial Type Strains, Phase II (KMG-II): from individual species to whole genera.</title>
        <authorList>
            <person name="Goeker M."/>
        </authorList>
    </citation>
    <scope>NUCLEOTIDE SEQUENCE [LARGE SCALE GENOMIC DNA]</scope>
    <source>
        <strain evidence="11 12">DSM 100214</strain>
    </source>
</reference>
<feature type="domain" description="N-(5'phosphoribosyl) anthranilate isomerase (PRAI)" evidence="10">
    <location>
        <begin position="4"/>
        <end position="204"/>
    </location>
</feature>
<keyword evidence="12" id="KW-1185">Reference proteome</keyword>
<protein>
    <recommendedName>
        <fullName evidence="4 9">N-(5'-phosphoribosyl)anthranilate isomerase</fullName>
        <shortName evidence="9">PRAI</shortName>
        <ecNumber evidence="3 9">5.3.1.24</ecNumber>
    </recommendedName>
</protein>
<evidence type="ECO:0000256" key="8">
    <source>
        <dbReference type="ARBA" id="ARBA00023235"/>
    </source>
</evidence>
<dbReference type="Gene3D" id="3.20.20.70">
    <property type="entry name" value="Aldolase class I"/>
    <property type="match status" value="1"/>
</dbReference>
<keyword evidence="6 9" id="KW-0822">Tryptophan biosynthesis</keyword>
<organism evidence="11 12">
    <name type="scientific">Dysgonomonas alginatilytica</name>
    <dbReference type="NCBI Taxonomy" id="1605892"/>
    <lineage>
        <taxon>Bacteria</taxon>
        <taxon>Pseudomonadati</taxon>
        <taxon>Bacteroidota</taxon>
        <taxon>Bacteroidia</taxon>
        <taxon>Bacteroidales</taxon>
        <taxon>Dysgonomonadaceae</taxon>
        <taxon>Dysgonomonas</taxon>
    </lineage>
</organism>
<proteinExistence type="inferred from homology"/>
<evidence type="ECO:0000256" key="7">
    <source>
        <dbReference type="ARBA" id="ARBA00023141"/>
    </source>
</evidence>
<comment type="pathway">
    <text evidence="2 9">Amino-acid biosynthesis; L-tryptophan biosynthesis; L-tryptophan from chorismate: step 3/5.</text>
</comment>
<dbReference type="GO" id="GO:0000162">
    <property type="term" value="P:L-tryptophan biosynthetic process"/>
    <property type="evidence" value="ECO:0007669"/>
    <property type="project" value="UniProtKB-UniRule"/>
</dbReference>
<evidence type="ECO:0000256" key="2">
    <source>
        <dbReference type="ARBA" id="ARBA00004664"/>
    </source>
</evidence>
<dbReference type="CDD" id="cd00405">
    <property type="entry name" value="PRAI"/>
    <property type="match status" value="1"/>
</dbReference>
<dbReference type="EC" id="5.3.1.24" evidence="3 9"/>
<accession>A0A2V3PRM2</accession>
<dbReference type="HAMAP" id="MF_00135">
    <property type="entry name" value="PRAI"/>
    <property type="match status" value="1"/>
</dbReference>
<keyword evidence="8 9" id="KW-0413">Isomerase</keyword>
<dbReference type="GO" id="GO:0004640">
    <property type="term" value="F:phosphoribosylanthranilate isomerase activity"/>
    <property type="evidence" value="ECO:0007669"/>
    <property type="project" value="UniProtKB-UniRule"/>
</dbReference>
<comment type="similarity">
    <text evidence="9">Belongs to the TrpF family.</text>
</comment>
<evidence type="ECO:0000256" key="3">
    <source>
        <dbReference type="ARBA" id="ARBA00012572"/>
    </source>
</evidence>
<evidence type="ECO:0000256" key="1">
    <source>
        <dbReference type="ARBA" id="ARBA00001164"/>
    </source>
</evidence>
<keyword evidence="5 9" id="KW-0028">Amino-acid biosynthesis</keyword>
<evidence type="ECO:0000256" key="4">
    <source>
        <dbReference type="ARBA" id="ARBA00022272"/>
    </source>
</evidence>
<evidence type="ECO:0000313" key="12">
    <source>
        <dbReference type="Proteomes" id="UP000247973"/>
    </source>
</evidence>
<dbReference type="Pfam" id="PF00697">
    <property type="entry name" value="PRAI"/>
    <property type="match status" value="1"/>
</dbReference>
<dbReference type="EMBL" id="QICL01000010">
    <property type="protein sequence ID" value="PXV64471.1"/>
    <property type="molecule type" value="Genomic_DNA"/>
</dbReference>
<keyword evidence="7 9" id="KW-0057">Aromatic amino acid biosynthesis</keyword>
<evidence type="ECO:0000259" key="10">
    <source>
        <dbReference type="Pfam" id="PF00697"/>
    </source>
</evidence>
<dbReference type="OrthoDB" id="9786954at2"/>
<dbReference type="InterPro" id="IPR044643">
    <property type="entry name" value="TrpF_fam"/>
</dbReference>
<dbReference type="AlphaFoldDB" id="A0A2V3PRM2"/>
<dbReference type="InterPro" id="IPR001240">
    <property type="entry name" value="PRAI_dom"/>
</dbReference>